<keyword evidence="2" id="KW-0540">Nuclease</keyword>
<keyword evidence="2" id="KW-0255">Endonuclease</keyword>
<proteinExistence type="predicted"/>
<evidence type="ECO:0000313" key="2">
    <source>
        <dbReference type="EMBL" id="MBR8534091.1"/>
    </source>
</evidence>
<dbReference type="AlphaFoldDB" id="A0A941IT19"/>
<dbReference type="Proteomes" id="UP000679220">
    <property type="component" value="Unassembled WGS sequence"/>
</dbReference>
<evidence type="ECO:0000313" key="3">
    <source>
        <dbReference type="Proteomes" id="UP000679220"/>
    </source>
</evidence>
<dbReference type="EMBL" id="JAGTAR010000001">
    <property type="protein sequence ID" value="MBR8534091.1"/>
    <property type="molecule type" value="Genomic_DNA"/>
</dbReference>
<reference evidence="2" key="2">
    <citation type="submission" date="2021-04" db="EMBL/GenBank/DDBJ databases">
        <authorList>
            <person name="Zhang T."/>
            <person name="Zhang Y."/>
            <person name="Lu D."/>
            <person name="Zuo D."/>
            <person name="Du Z."/>
        </authorList>
    </citation>
    <scope>NUCLEOTIDE SEQUENCE</scope>
    <source>
        <strain evidence="2">JR1</strain>
    </source>
</reference>
<keyword evidence="3" id="KW-1185">Reference proteome</keyword>
<dbReference type="InterPro" id="IPR047216">
    <property type="entry name" value="Endonuclease_DUF559_bact"/>
</dbReference>
<sequence length="129" mass="15372">MSQENFDNLFYGASSVIRQFAKDIRTRMTPSEKILWSELRNKKLDGLKFRRQHPIEYYIADFYCHEKKLVIEIDGEIHLYQKQYDIGRTAELERFGIQVIRFKNEDVLFRVSSVLSQISDCCSRINIEV</sequence>
<accession>A0A941IT19</accession>
<comment type="caution">
    <text evidence="2">The sequence shown here is derived from an EMBL/GenBank/DDBJ whole genome shotgun (WGS) entry which is preliminary data.</text>
</comment>
<protein>
    <submittedName>
        <fullName evidence="2">Endonuclease domain-containing protein</fullName>
    </submittedName>
</protein>
<evidence type="ECO:0000259" key="1">
    <source>
        <dbReference type="Pfam" id="PF04480"/>
    </source>
</evidence>
<dbReference type="RefSeq" id="WP_212187995.1">
    <property type="nucleotide sequence ID" value="NZ_JAGTAR010000001.1"/>
</dbReference>
<gene>
    <name evidence="2" type="ORF">KDU71_00835</name>
</gene>
<organism evidence="2 3">
    <name type="scientific">Carboxylicivirga sediminis</name>
    <dbReference type="NCBI Taxonomy" id="2006564"/>
    <lineage>
        <taxon>Bacteria</taxon>
        <taxon>Pseudomonadati</taxon>
        <taxon>Bacteroidota</taxon>
        <taxon>Bacteroidia</taxon>
        <taxon>Marinilabiliales</taxon>
        <taxon>Marinilabiliaceae</taxon>
        <taxon>Carboxylicivirga</taxon>
    </lineage>
</organism>
<dbReference type="PANTHER" id="PTHR38590">
    <property type="entry name" value="BLL0828 PROTEIN"/>
    <property type="match status" value="1"/>
</dbReference>
<keyword evidence="2" id="KW-0378">Hydrolase</keyword>
<dbReference type="InterPro" id="IPR011335">
    <property type="entry name" value="Restrct_endonuc-II-like"/>
</dbReference>
<name>A0A941IT19_9BACT</name>
<dbReference type="Pfam" id="PF04480">
    <property type="entry name" value="DUF559"/>
    <property type="match status" value="1"/>
</dbReference>
<feature type="domain" description="DUF559" evidence="1">
    <location>
        <begin position="17"/>
        <end position="121"/>
    </location>
</feature>
<dbReference type="Gene3D" id="3.40.960.10">
    <property type="entry name" value="VSR Endonuclease"/>
    <property type="match status" value="1"/>
</dbReference>
<dbReference type="InterPro" id="IPR007569">
    <property type="entry name" value="DUF559"/>
</dbReference>
<dbReference type="PANTHER" id="PTHR38590:SF1">
    <property type="entry name" value="BLL0828 PROTEIN"/>
    <property type="match status" value="1"/>
</dbReference>
<dbReference type="GO" id="GO:0004519">
    <property type="term" value="F:endonuclease activity"/>
    <property type="evidence" value="ECO:0007669"/>
    <property type="project" value="UniProtKB-KW"/>
</dbReference>
<reference evidence="2" key="1">
    <citation type="journal article" date="2018" name="Int. J. Syst. Evol. Microbiol.">
        <title>Carboxylicivirga sediminis sp. nov., isolated from coastal sediment.</title>
        <authorList>
            <person name="Wang F.Q."/>
            <person name="Ren L.H."/>
            <person name="Zou R.J."/>
            <person name="Sun Y.Z."/>
            <person name="Liu X.J."/>
            <person name="Jiang F."/>
            <person name="Liu L.J."/>
        </authorList>
    </citation>
    <scope>NUCLEOTIDE SEQUENCE</scope>
    <source>
        <strain evidence="2">JR1</strain>
    </source>
</reference>
<dbReference type="CDD" id="cd01038">
    <property type="entry name" value="Endonuclease_DUF559"/>
    <property type="match status" value="1"/>
</dbReference>
<dbReference type="SUPFAM" id="SSF52980">
    <property type="entry name" value="Restriction endonuclease-like"/>
    <property type="match status" value="1"/>
</dbReference>